<dbReference type="Proteomes" id="UP001151518">
    <property type="component" value="Unassembled WGS sequence"/>
</dbReference>
<keyword evidence="5" id="KW-0832">Ubl conjugation</keyword>
<dbReference type="AlphaFoldDB" id="A0A9W8G322"/>
<comment type="similarity">
    <text evidence="2 7 8">Belongs to the cullin family.</text>
</comment>
<accession>A0A9W8G322</accession>
<dbReference type="EMBL" id="JANBTW010000138">
    <property type="protein sequence ID" value="KAJ2669906.1"/>
    <property type="molecule type" value="Genomic_DNA"/>
</dbReference>
<dbReference type="PANTHER" id="PTHR11932">
    <property type="entry name" value="CULLIN"/>
    <property type="match status" value="1"/>
</dbReference>
<evidence type="ECO:0000256" key="3">
    <source>
        <dbReference type="ARBA" id="ARBA00022499"/>
    </source>
</evidence>
<dbReference type="GO" id="GO:0006511">
    <property type="term" value="P:ubiquitin-dependent protein catabolic process"/>
    <property type="evidence" value="ECO:0007669"/>
    <property type="project" value="InterPro"/>
</dbReference>
<feature type="domain" description="Cullin family profile" evidence="9">
    <location>
        <begin position="418"/>
        <end position="674"/>
    </location>
</feature>
<evidence type="ECO:0000256" key="4">
    <source>
        <dbReference type="ARBA" id="ARBA00022786"/>
    </source>
</evidence>
<evidence type="ECO:0000256" key="5">
    <source>
        <dbReference type="ARBA" id="ARBA00022843"/>
    </source>
</evidence>
<dbReference type="GO" id="GO:0031461">
    <property type="term" value="C:cullin-RING ubiquitin ligase complex"/>
    <property type="evidence" value="ECO:0007669"/>
    <property type="project" value="InterPro"/>
</dbReference>
<keyword evidence="4" id="KW-0833">Ubl conjugation pathway</keyword>
<dbReference type="SUPFAM" id="SSF75632">
    <property type="entry name" value="Cullin homology domain"/>
    <property type="match status" value="1"/>
</dbReference>
<dbReference type="SMART" id="SM00182">
    <property type="entry name" value="CULLIN"/>
    <property type="match status" value="1"/>
</dbReference>
<evidence type="ECO:0000259" key="9">
    <source>
        <dbReference type="PROSITE" id="PS50069"/>
    </source>
</evidence>
<comment type="pathway">
    <text evidence="1">Protein modification; protein ubiquitination.</text>
</comment>
<dbReference type="SUPFAM" id="SSF46785">
    <property type="entry name" value="Winged helix' DNA-binding domain"/>
    <property type="match status" value="1"/>
</dbReference>
<dbReference type="Gene3D" id="1.10.10.10">
    <property type="entry name" value="Winged helix-like DNA-binding domain superfamily/Winged helix DNA-binding domain"/>
    <property type="match status" value="1"/>
</dbReference>
<dbReference type="InterPro" id="IPR036390">
    <property type="entry name" value="WH_DNA-bd_sf"/>
</dbReference>
<dbReference type="InterPro" id="IPR036388">
    <property type="entry name" value="WH-like_DNA-bd_sf"/>
</dbReference>
<dbReference type="InterPro" id="IPR059120">
    <property type="entry name" value="Cullin-like_AB"/>
</dbReference>
<dbReference type="Pfam" id="PF26557">
    <property type="entry name" value="Cullin_AB"/>
    <property type="match status" value="1"/>
</dbReference>
<dbReference type="Gene3D" id="1.20.1310.10">
    <property type="entry name" value="Cullin Repeats"/>
    <property type="match status" value="4"/>
</dbReference>
<dbReference type="InterPro" id="IPR045093">
    <property type="entry name" value="Cullin"/>
</dbReference>
<dbReference type="InterPro" id="IPR001373">
    <property type="entry name" value="Cullin_N"/>
</dbReference>
<dbReference type="InterPro" id="IPR036317">
    <property type="entry name" value="Cullin_homology_sf"/>
</dbReference>
<comment type="caution">
    <text evidence="10">The sequence shown here is derived from an EMBL/GenBank/DDBJ whole genome shotgun (WGS) entry which is preliminary data.</text>
</comment>
<evidence type="ECO:0000256" key="1">
    <source>
        <dbReference type="ARBA" id="ARBA00004906"/>
    </source>
</evidence>
<organism evidence="10 11">
    <name type="scientific">Coemansia spiralis</name>
    <dbReference type="NCBI Taxonomy" id="417178"/>
    <lineage>
        <taxon>Eukaryota</taxon>
        <taxon>Fungi</taxon>
        <taxon>Fungi incertae sedis</taxon>
        <taxon>Zoopagomycota</taxon>
        <taxon>Kickxellomycotina</taxon>
        <taxon>Kickxellomycetes</taxon>
        <taxon>Kickxellales</taxon>
        <taxon>Kickxellaceae</taxon>
        <taxon>Coemansia</taxon>
    </lineage>
</organism>
<evidence type="ECO:0000256" key="2">
    <source>
        <dbReference type="ARBA" id="ARBA00006019"/>
    </source>
</evidence>
<dbReference type="PROSITE" id="PS01256">
    <property type="entry name" value="CULLIN_1"/>
    <property type="match status" value="1"/>
</dbReference>
<keyword evidence="3" id="KW-1017">Isopeptide bond</keyword>
<protein>
    <recommendedName>
        <fullName evidence="6">Cullin-5</fullName>
    </recommendedName>
</protein>
<dbReference type="InterPro" id="IPR019559">
    <property type="entry name" value="Cullin_neddylation_domain"/>
</dbReference>
<dbReference type="GO" id="GO:0016874">
    <property type="term" value="F:ligase activity"/>
    <property type="evidence" value="ECO:0007669"/>
    <property type="project" value="UniProtKB-KW"/>
</dbReference>
<reference evidence="10" key="1">
    <citation type="submission" date="2022-07" db="EMBL/GenBank/DDBJ databases">
        <title>Phylogenomic reconstructions and comparative analyses of Kickxellomycotina fungi.</title>
        <authorList>
            <person name="Reynolds N.K."/>
            <person name="Stajich J.E."/>
            <person name="Barry K."/>
            <person name="Grigoriev I.V."/>
            <person name="Crous P."/>
            <person name="Smith M.E."/>
        </authorList>
    </citation>
    <scope>NUCLEOTIDE SEQUENCE</scope>
    <source>
        <strain evidence="10">NRRL 3115</strain>
    </source>
</reference>
<dbReference type="PROSITE" id="PS50069">
    <property type="entry name" value="CULLIN_2"/>
    <property type="match status" value="1"/>
</dbReference>
<proteinExistence type="inferred from homology"/>
<dbReference type="InterPro" id="IPR016159">
    <property type="entry name" value="Cullin_repeat-like_dom_sf"/>
</dbReference>
<dbReference type="Gene3D" id="3.30.230.130">
    <property type="entry name" value="Cullin, Chain C, Domain 2"/>
    <property type="match status" value="1"/>
</dbReference>
<keyword evidence="10" id="KW-0436">Ligase</keyword>
<dbReference type="Pfam" id="PF00888">
    <property type="entry name" value="Cullin"/>
    <property type="match status" value="1"/>
</dbReference>
<dbReference type="FunFam" id="1.20.1310.10:FF:000014">
    <property type="entry name" value="Cullin 5"/>
    <property type="match status" value="1"/>
</dbReference>
<evidence type="ECO:0000313" key="11">
    <source>
        <dbReference type="Proteomes" id="UP001151518"/>
    </source>
</evidence>
<evidence type="ECO:0000256" key="8">
    <source>
        <dbReference type="RuleBase" id="RU003829"/>
    </source>
</evidence>
<evidence type="ECO:0000313" key="10">
    <source>
        <dbReference type="EMBL" id="KAJ2669906.1"/>
    </source>
</evidence>
<sequence>MSAVRVLSSGIPPSGDADRIWEYLIVGLDAILENPGEGLEYTTYMNLYTGVYNFCTSLKSSMEEGAFFTSADPSSVVHGTVFGRDLYTRFNKHITNYMKTIAEKSTSYAGDDLLAFYNREWNKYGDSAKLIHNIFSYLNRHWIQREHDEGNNVSDVNNLMLQLWRDKFFMTVRNSLLESVFSLMQRVRDGQIADINMVKSVADSFVALGSDDIGSGSKKMEVYDRYFLRPFIDASVQYYRAESERLLQETTIREYMVRVSKRLKEEDDRAELYLHESSLRDFREALNKVLISKQKDSLVAEFQPMLDSLEREDLQLLYQLLRRLGENVGLDPLRDVFSGHVKKAGIEAVKRVSSSEEAAGGQASEARVFVTALLSVYELYAGLLHEAFSDDPGFSKSLDYACREFVNENAMCESGSGKASMLLATYCDTLLKKGNANVRAVGSEEASDEENLEKHLSQSISVLRYLKDQDVFQKFYQRFMARRLVYEQSISAHGEEVMISKLKEVSSVDFTSKLTRMFTDVTMGREMTEQFKEGLGDGYTLPFDFDMKVLHSVSWPLSAPDTKLTLPTELGGVCDSFTNYYVGKHQKRKLNWLWQHSKAEIKMFFPKATGPAAKAGYQLQVSTYQLTILLLFSADSGPGTGYDSPSGPSLTFDQIIAATGLDKETVQSEMELFVKARLFNSSNGKADEASTFTLNADFKSKRLRINLAAVKKPEQKRETTETMKSVDVDRMANIQAAIVRIMKARKQLSHRQLVEDTISQIKLFQAQIDDIKKAIDQLIEREYIERSEESRDIYNYLA</sequence>
<name>A0A9W8G322_9FUNG</name>
<dbReference type="SMART" id="SM00884">
    <property type="entry name" value="Cullin_Nedd8"/>
    <property type="match status" value="1"/>
</dbReference>
<evidence type="ECO:0000256" key="7">
    <source>
        <dbReference type="PROSITE-ProRule" id="PRU00330"/>
    </source>
</evidence>
<dbReference type="GO" id="GO:0031625">
    <property type="term" value="F:ubiquitin protein ligase binding"/>
    <property type="evidence" value="ECO:0007669"/>
    <property type="project" value="InterPro"/>
</dbReference>
<dbReference type="InterPro" id="IPR016157">
    <property type="entry name" value="Cullin_CS"/>
</dbReference>
<dbReference type="InterPro" id="IPR016158">
    <property type="entry name" value="Cullin_homology"/>
</dbReference>
<dbReference type="SUPFAM" id="SSF74788">
    <property type="entry name" value="Cullin repeat-like"/>
    <property type="match status" value="1"/>
</dbReference>
<dbReference type="Pfam" id="PF10557">
    <property type="entry name" value="Cullin_Nedd8"/>
    <property type="match status" value="1"/>
</dbReference>
<evidence type="ECO:0000256" key="6">
    <source>
        <dbReference type="ARBA" id="ARBA00040451"/>
    </source>
</evidence>
<dbReference type="OrthoDB" id="27073at2759"/>
<gene>
    <name evidence="10" type="primary">CDC53</name>
    <name evidence="10" type="ORF">GGI25_006002</name>
</gene>
<dbReference type="FunFam" id="1.10.10.10:FF:000014">
    <property type="entry name" value="Cullin 1"/>
    <property type="match status" value="1"/>
</dbReference>